<accession>A0A846RHA5</accession>
<evidence type="ECO:0000313" key="2">
    <source>
        <dbReference type="Proteomes" id="UP000547458"/>
    </source>
</evidence>
<dbReference type="Proteomes" id="UP000547458">
    <property type="component" value="Unassembled WGS sequence"/>
</dbReference>
<dbReference type="EMBL" id="JAATJL010000001">
    <property type="protein sequence ID" value="NJC22628.1"/>
    <property type="molecule type" value="Genomic_DNA"/>
</dbReference>
<sequence length="1404" mass="157104">MKFKIVNFHAHRISGWVYEPDADQGNVVLDLMINGETVSVLSCNIFRDELSTEEFSTRNVGFLGNLPPQFWTGEEYDVALIHRGTGDVLTQKRLRTVDSRVEGTEDLHADFMVTSRGQVLGWASTNNRPACARVIVDGKVIDQAQTDRRVLPWKRETVKFNGPVGYMYGAQIHSEFFDGRVHRVQILAGSEPHASVSVFDQTLALAEMHRHAAEREAQRLVQSARETASTWLKQARVRTEICVAHVELTKCYASVTLTGQTQHRRLVLRLGKTEVILSALTEQLEGVPEAAGTARYACEIPFESRFTDPMRLFTPGAEFGNTFDLRLGDATGRRPAGLPETVNQVDGGEFLLSATVLDGGAFTGWAFHTADLDSPVELVLREVVESGEVDIQRSSAVLKNSDSKSKHGIRHAGYALALPSSVLERRTAHLRLVALHPRGEERMLWENKAFLAADSLLLGQALREEERMADLASLIHAGMEKVASVIESNKGYDHILGSRLDKPEYARIASNSAGLLCDGDELQALFRKRVKTYRQRVCVLPEEVAKNKIICYASTSNNRREVAHLSKMLKKQMLDDSIPNLCDYTQRKSNRELPRVREAITAAFGQFLARREGISRGLLHQLLNYGGFFLTAYEVLEGSACGTFVVANDHSPAPVAYAKAAAHFNKRVVYVQHAEVTANFPALDFDLSILRNKASLRTYREIGRISGETLISARGDMMARSALVESTRNELKKRAQLPALIYPTSVSSTTEILRLYQSLASHPAVSEIAVKLHPSAKNDDIYRDHGMRIMRDTPTYAHLAVCGNSSVAVELLATGSLVYQCFDIDQIAPDYYGFVSQGLVGSVSIADIAEGAWRPGQDLPVQIPLLDDFIPNPDSVDGIVEHLKTPRLLLQNCTGSSLEVGVERRMREEERLLRDLFCSPAAFSPESEKRTFVTYDYDDWWVIGVLNAAFDRREVYLDSAYGAVDVNSAHSTIGFWLAAKTIEWTGRIPTSVGLDSLAEFVDQYNRNVRARKWLEAKLFDLIIRFGEPPQLIRFLSRARYVSKTTLTANKNVAFYRYMKRHPEWKEELRKLYDPEFADLASLDKLKISVQGLREIDGRLEYSKFQDVEKVFLESHPIIADEYNKYVVSTYKLLGERVRFIDVERNEQERQAVFNLIRDRISTRTGFAFIRLSDGEGIIFKDDSNFFSLSDIANRQRHWWGQEIPQDILDELIRDLQASVRSSDLLGIPSVYRFVRDHSHRTTSLGQTLQGRGLLSVLQGLSQYDDPGKLYTDDKANIVLFTDPDNIHKLARAANKLVVVSSGSPDSVDSMFGRDGYRMIHIAVPTHNKTRTNPKYHSDGRPLPFTYRAVNSRLTEVVEPGDLVLVGAGVAGKVFVATAKKAGAVGLDIGSAMDQLLDAGIHSLF</sequence>
<gene>
    <name evidence="1" type="ORF">BJ994_001704</name>
</gene>
<evidence type="ECO:0000313" key="1">
    <source>
        <dbReference type="EMBL" id="NJC22628.1"/>
    </source>
</evidence>
<reference evidence="1 2" key="1">
    <citation type="submission" date="2020-03" db="EMBL/GenBank/DDBJ databases">
        <title>Sequencing the genomes of 1000 actinobacteria strains.</title>
        <authorList>
            <person name="Klenk H.-P."/>
        </authorList>
    </citation>
    <scope>NUCLEOTIDE SEQUENCE [LARGE SCALE GENOMIC DNA]</scope>
    <source>
        <strain evidence="1 2">DSM 16403</strain>
    </source>
</reference>
<dbReference type="RefSeq" id="WP_167993340.1">
    <property type="nucleotide sequence ID" value="NZ_JAATJL010000001.1"/>
</dbReference>
<protein>
    <submittedName>
        <fullName evidence="1">Uncharacterized protein</fullName>
    </submittedName>
</protein>
<name>A0A846RHA5_9MICC</name>
<organism evidence="1 2">
    <name type="scientific">Arthrobacter pigmenti</name>
    <dbReference type="NCBI Taxonomy" id="271432"/>
    <lineage>
        <taxon>Bacteria</taxon>
        <taxon>Bacillati</taxon>
        <taxon>Actinomycetota</taxon>
        <taxon>Actinomycetes</taxon>
        <taxon>Micrococcales</taxon>
        <taxon>Micrococcaceae</taxon>
        <taxon>Arthrobacter</taxon>
    </lineage>
</organism>
<keyword evidence="2" id="KW-1185">Reference proteome</keyword>
<comment type="caution">
    <text evidence="1">The sequence shown here is derived from an EMBL/GenBank/DDBJ whole genome shotgun (WGS) entry which is preliminary data.</text>
</comment>
<proteinExistence type="predicted"/>